<accession>A0A511ZD06</accession>
<evidence type="ECO:0000259" key="1">
    <source>
        <dbReference type="Pfam" id="PF08241"/>
    </source>
</evidence>
<dbReference type="InterPro" id="IPR029063">
    <property type="entry name" value="SAM-dependent_MTases_sf"/>
</dbReference>
<dbReference type="SUPFAM" id="SSF53335">
    <property type="entry name" value="S-adenosyl-L-methionine-dependent methyltransferases"/>
    <property type="match status" value="1"/>
</dbReference>
<feature type="domain" description="Methyltransferase type 11" evidence="1">
    <location>
        <begin position="55"/>
        <end position="141"/>
    </location>
</feature>
<evidence type="ECO:0000313" key="3">
    <source>
        <dbReference type="Proteomes" id="UP000321558"/>
    </source>
</evidence>
<reference evidence="2 3" key="1">
    <citation type="submission" date="2019-07" db="EMBL/GenBank/DDBJ databases">
        <title>Whole genome shotgun sequence of Oceanobacillus sojae NBRC 105379.</title>
        <authorList>
            <person name="Hosoyama A."/>
            <person name="Uohara A."/>
            <person name="Ohji S."/>
            <person name="Ichikawa N."/>
        </authorList>
    </citation>
    <scope>NUCLEOTIDE SEQUENCE [LARGE SCALE GENOMIC DNA]</scope>
    <source>
        <strain evidence="2 3">NBRC 105379</strain>
    </source>
</reference>
<dbReference type="GO" id="GO:0008757">
    <property type="term" value="F:S-adenosylmethionine-dependent methyltransferase activity"/>
    <property type="evidence" value="ECO:0007669"/>
    <property type="project" value="InterPro"/>
</dbReference>
<dbReference type="InterPro" id="IPR013216">
    <property type="entry name" value="Methyltransf_11"/>
</dbReference>
<dbReference type="Proteomes" id="UP000321558">
    <property type="component" value="Unassembled WGS sequence"/>
</dbReference>
<keyword evidence="3" id="KW-1185">Reference proteome</keyword>
<dbReference type="InterPro" id="IPR052939">
    <property type="entry name" value="23S_rRNA_MeTrnsfrase_RlmA"/>
</dbReference>
<name>A0A511ZD06_9BACI</name>
<dbReference type="Gene3D" id="3.40.50.150">
    <property type="entry name" value="Vaccinia Virus protein VP39"/>
    <property type="match status" value="1"/>
</dbReference>
<comment type="caution">
    <text evidence="2">The sequence shown here is derived from an EMBL/GenBank/DDBJ whole genome shotgun (WGS) entry which is preliminary data.</text>
</comment>
<proteinExistence type="predicted"/>
<dbReference type="PANTHER" id="PTHR43460:SF1">
    <property type="entry name" value="METHYLTRANSFERASE TYPE 11 DOMAIN-CONTAINING PROTEIN"/>
    <property type="match status" value="1"/>
</dbReference>
<dbReference type="GO" id="GO:0032259">
    <property type="term" value="P:methylation"/>
    <property type="evidence" value="ECO:0007669"/>
    <property type="project" value="UniProtKB-KW"/>
</dbReference>
<dbReference type="AlphaFoldDB" id="A0A511ZD06"/>
<dbReference type="STRING" id="582851.GCA_900162665_02278"/>
<dbReference type="RefSeq" id="WP_222595709.1">
    <property type="nucleotide sequence ID" value="NZ_BJYM01000001.1"/>
</dbReference>
<dbReference type="EMBL" id="BJYM01000001">
    <property type="protein sequence ID" value="GEN85312.1"/>
    <property type="molecule type" value="Genomic_DNA"/>
</dbReference>
<organism evidence="2 3">
    <name type="scientific">Oceanobacillus sojae</name>
    <dbReference type="NCBI Taxonomy" id="582851"/>
    <lineage>
        <taxon>Bacteria</taxon>
        <taxon>Bacillati</taxon>
        <taxon>Bacillota</taxon>
        <taxon>Bacilli</taxon>
        <taxon>Bacillales</taxon>
        <taxon>Bacillaceae</taxon>
        <taxon>Oceanobacillus</taxon>
    </lineage>
</organism>
<dbReference type="PANTHER" id="PTHR43460">
    <property type="entry name" value="METHYLTRANSFERASE"/>
    <property type="match status" value="1"/>
</dbReference>
<sequence length="252" mass="29654">MMNINTLKNEWIKYEEVKFEGWDFSYIKDDWENEALPWNYTGTVNKYLSPDLELLDMGTGGGEFLLSLNHPYEKTSVTEGWQPNIELLKRKLVPLGINLAPIADDDIIDYDDNSFDIILNKHESFNVNEVKRVLKPNGVFITQQVGGENGNRLSNMLIPDFQPKYRNLNLRNIQHELNDSGFEIVFADEYFPYQKFFNMKGLIYYAKVIEWEFPAFNVKDNFEQLLDAYKELTLNGYILNYEHRFIIVAYNK</sequence>
<dbReference type="Pfam" id="PF08241">
    <property type="entry name" value="Methyltransf_11"/>
    <property type="match status" value="1"/>
</dbReference>
<protein>
    <submittedName>
        <fullName evidence="2">Methyltransferase</fullName>
    </submittedName>
</protein>
<evidence type="ECO:0000313" key="2">
    <source>
        <dbReference type="EMBL" id="GEN85312.1"/>
    </source>
</evidence>
<gene>
    <name evidence="2" type="ORF">OSO01_00510</name>
</gene>
<keyword evidence="2" id="KW-0808">Transferase</keyword>
<keyword evidence="2" id="KW-0489">Methyltransferase</keyword>